<keyword evidence="8 11" id="KW-0496">Mitochondrion</keyword>
<dbReference type="GO" id="GO:0016020">
    <property type="term" value="C:membrane"/>
    <property type="evidence" value="ECO:0007669"/>
    <property type="project" value="UniProtKB-SubCell"/>
</dbReference>
<feature type="domain" description="Heme-copper oxidase subunit III family profile" evidence="10">
    <location>
        <begin position="1"/>
        <end position="255"/>
    </location>
</feature>
<feature type="transmembrane region" description="Helical" evidence="9">
    <location>
        <begin position="153"/>
        <end position="171"/>
    </location>
</feature>
<dbReference type="SUPFAM" id="SSF81452">
    <property type="entry name" value="Cytochrome c oxidase subunit III-like"/>
    <property type="match status" value="1"/>
</dbReference>
<dbReference type="Gene3D" id="1.20.120.80">
    <property type="entry name" value="Cytochrome c oxidase, subunit III, four-helix bundle"/>
    <property type="match status" value="1"/>
</dbReference>
<dbReference type="InterPro" id="IPR013833">
    <property type="entry name" value="Cyt_c_oxidase_su3_a-hlx"/>
</dbReference>
<feature type="transmembrane region" description="Helical" evidence="9">
    <location>
        <begin position="37"/>
        <end position="56"/>
    </location>
</feature>
<proteinExistence type="inferred from homology"/>
<geneLocation type="mitochondrion" evidence="11"/>
<dbReference type="CDD" id="cd01665">
    <property type="entry name" value="Cyt_c_Oxidase_III"/>
    <property type="match status" value="1"/>
</dbReference>
<protein>
    <recommendedName>
        <fullName evidence="3 8">Cytochrome c oxidase subunit 3</fullName>
    </recommendedName>
</protein>
<feature type="transmembrane region" description="Helical" evidence="9">
    <location>
        <begin position="12"/>
        <end position="31"/>
    </location>
</feature>
<dbReference type="AlphaFoldDB" id="A0A481P8B4"/>
<evidence type="ECO:0000256" key="7">
    <source>
        <dbReference type="ARBA" id="ARBA00023136"/>
    </source>
</evidence>
<evidence type="ECO:0000313" key="11">
    <source>
        <dbReference type="EMBL" id="QAV59297.1"/>
    </source>
</evidence>
<evidence type="ECO:0000256" key="8">
    <source>
        <dbReference type="RuleBase" id="RU003375"/>
    </source>
</evidence>
<evidence type="ECO:0000256" key="6">
    <source>
        <dbReference type="ARBA" id="ARBA00022989"/>
    </source>
</evidence>
<comment type="function">
    <text evidence="8">Component of the cytochrome c oxidase, the last enzyme in the mitochondrial electron transport chain which drives oxidative phosphorylation. The respiratory chain contains 3 multisubunit complexes succinate dehydrogenase (complex II, CII), ubiquinol-cytochrome c oxidoreductase (cytochrome b-c1 complex, complex III, CIII) and cytochrome c oxidase (complex IV, CIV), that cooperate to transfer electrons derived from NADH and succinate to molecular oxygen, creating an electrochemical gradient over the inner membrane that drives transmembrane transport and the ATP synthase. Cytochrome c oxidase is the component of the respiratory chain that catalyzes the reduction of oxygen to water. Electrons originating from reduced cytochrome c in the intermembrane space (IMS) are transferred via the dinuclear copper A center (CU(A)) of subunit 2 and heme A of subunit 1 to the active site in subunit 1, a binuclear center (BNC) formed by heme A3 and copper B (CU(B)). The BNC reduces molecular oxygen to 2 water molecules using 4 electrons from cytochrome c in the IMS and 4 protons from the mitochondrial matrix.</text>
</comment>
<dbReference type="InterPro" id="IPR035973">
    <property type="entry name" value="Cyt_c_oxidase_su3-like_sf"/>
</dbReference>
<keyword evidence="6 9" id="KW-1133">Transmembrane helix</keyword>
<dbReference type="InterPro" id="IPR024791">
    <property type="entry name" value="Cyt_c/ubiquinol_Oxase_su3"/>
</dbReference>
<dbReference type="Pfam" id="PF00510">
    <property type="entry name" value="COX3"/>
    <property type="match status" value="1"/>
</dbReference>
<feature type="transmembrane region" description="Helical" evidence="9">
    <location>
        <begin position="234"/>
        <end position="253"/>
    </location>
</feature>
<gene>
    <name evidence="11" type="primary">COIII</name>
</gene>
<dbReference type="PROSITE" id="PS50253">
    <property type="entry name" value="COX3"/>
    <property type="match status" value="1"/>
</dbReference>
<evidence type="ECO:0000256" key="1">
    <source>
        <dbReference type="ARBA" id="ARBA00004141"/>
    </source>
</evidence>
<dbReference type="Gene3D" id="1.10.287.70">
    <property type="match status" value="1"/>
</dbReference>
<dbReference type="InterPro" id="IPR000298">
    <property type="entry name" value="Cyt_c_oxidase-like_su3"/>
</dbReference>
<evidence type="ECO:0000256" key="3">
    <source>
        <dbReference type="ARBA" id="ARBA00015944"/>
    </source>
</evidence>
<dbReference type="PANTHER" id="PTHR11403:SF7">
    <property type="entry name" value="CYTOCHROME C OXIDASE SUBUNIT 3"/>
    <property type="match status" value="1"/>
</dbReference>
<evidence type="ECO:0000259" key="10">
    <source>
        <dbReference type="PROSITE" id="PS50253"/>
    </source>
</evidence>
<dbReference type="GO" id="GO:0005739">
    <property type="term" value="C:mitochondrion"/>
    <property type="evidence" value="ECO:0007669"/>
    <property type="project" value="TreeGrafter"/>
</dbReference>
<dbReference type="GO" id="GO:0006123">
    <property type="term" value="P:mitochondrial electron transport, cytochrome c to oxygen"/>
    <property type="evidence" value="ECO:0007669"/>
    <property type="project" value="TreeGrafter"/>
</dbReference>
<comment type="subcellular location">
    <subcellularLocation>
        <location evidence="1">Membrane</location>
        <topology evidence="1">Multi-pass membrane protein</topology>
    </subcellularLocation>
</comment>
<dbReference type="EMBL" id="MF374802">
    <property type="protein sequence ID" value="QAV59297.1"/>
    <property type="molecule type" value="Genomic_DNA"/>
</dbReference>
<evidence type="ECO:0000256" key="9">
    <source>
        <dbReference type="SAM" id="Phobius"/>
    </source>
</evidence>
<comment type="similarity">
    <text evidence="2 8">Belongs to the cytochrome c oxidase subunit 3 family.</text>
</comment>
<name>A0A481P8B4_9BILA</name>
<feature type="transmembrane region" description="Helical" evidence="9">
    <location>
        <begin position="191"/>
        <end position="214"/>
    </location>
</feature>
<keyword evidence="4 8" id="KW-0812">Transmembrane</keyword>
<dbReference type="InterPro" id="IPR033945">
    <property type="entry name" value="Cyt_c_oxase_su3_dom"/>
</dbReference>
<evidence type="ECO:0000256" key="4">
    <source>
        <dbReference type="ARBA" id="ARBA00022692"/>
    </source>
</evidence>
<feature type="transmembrane region" description="Helical" evidence="9">
    <location>
        <begin position="77"/>
        <end position="96"/>
    </location>
</feature>
<keyword evidence="5" id="KW-1278">Translocase</keyword>
<evidence type="ECO:0000256" key="2">
    <source>
        <dbReference type="ARBA" id="ARBA00010581"/>
    </source>
</evidence>
<keyword evidence="7 9" id="KW-0472">Membrane</keyword>
<organism evidence="11">
    <name type="scientific">Cephalodiscus hodgsoni</name>
    <dbReference type="NCBI Taxonomy" id="560606"/>
    <lineage>
        <taxon>Eukaryota</taxon>
        <taxon>Metazoa</taxon>
        <taxon>Hemichordata</taxon>
        <taxon>Pterobranchia</taxon>
        <taxon>Cephalodiscida</taxon>
        <taxon>Cephalodiscidae</taxon>
        <taxon>Cephalodiscus</taxon>
    </lineage>
</organism>
<accession>A0A481P8B4</accession>
<dbReference type="PANTHER" id="PTHR11403">
    <property type="entry name" value="CYTOCHROME C OXIDASE SUBUNIT III"/>
    <property type="match status" value="1"/>
</dbReference>
<evidence type="ECO:0000256" key="5">
    <source>
        <dbReference type="ARBA" id="ARBA00022967"/>
    </source>
</evidence>
<dbReference type="GO" id="GO:0004129">
    <property type="term" value="F:cytochrome-c oxidase activity"/>
    <property type="evidence" value="ECO:0007669"/>
    <property type="project" value="InterPro"/>
</dbReference>
<reference evidence="11" key="1">
    <citation type="journal article" date="2019" name="Genome Biol. Evol.">
        <title>Mitogenomics Reveals a Novel Genetic Code in Hemichordata.</title>
        <authorList>
            <person name="Li Y."/>
            <person name="Kocot K.M."/>
            <person name="Tassia M.G."/>
            <person name="Cannon J.T."/>
            <person name="Bernt M."/>
            <person name="Halanych K.M."/>
        </authorList>
    </citation>
    <scope>NUCLEOTIDE SEQUENCE</scope>
</reference>
<sequence>MYQKVGASPWPFLGATGLWVVAVGFISYVFFHGWSYLFYGLFCVLCVAGFWWRDVFREVGCLGCGTSSVLGYYKAGFILFLISEAFLFFSFIWSYVHFGCMSLVQVGCYWPPRGVVPIDAWGWPFFGTCLLLSSGVSSQVAHGYLKIGDKVGCFFWMVVTVILGVWFVIVQGKEFSTAKFSMADTVFGGCFFIVTGCHGAHVLVGLVFLLVNLFRMVVGGYWPSNHWGFRAGLWYWHFVDGIWIVVWSVLYHWGGWDYVGF</sequence>